<keyword evidence="2" id="KW-1185">Reference proteome</keyword>
<dbReference type="Proteomes" id="UP000821845">
    <property type="component" value="Chromosome 1"/>
</dbReference>
<gene>
    <name evidence="1" type="ORF">HPB50_023191</name>
</gene>
<evidence type="ECO:0000313" key="2">
    <source>
        <dbReference type="Proteomes" id="UP000821845"/>
    </source>
</evidence>
<proteinExistence type="predicted"/>
<name>A0ACB7TS45_HYAAI</name>
<accession>A0ACB7TS45</accession>
<dbReference type="EMBL" id="CM023481">
    <property type="protein sequence ID" value="KAH6948217.1"/>
    <property type="molecule type" value="Genomic_DNA"/>
</dbReference>
<reference evidence="1" key="1">
    <citation type="submission" date="2020-05" db="EMBL/GenBank/DDBJ databases">
        <title>Large-scale comparative analyses of tick genomes elucidate their genetic diversity and vector capacities.</title>
        <authorList>
            <person name="Jia N."/>
            <person name="Wang J."/>
            <person name="Shi W."/>
            <person name="Du L."/>
            <person name="Sun Y."/>
            <person name="Zhan W."/>
            <person name="Jiang J."/>
            <person name="Wang Q."/>
            <person name="Zhang B."/>
            <person name="Ji P."/>
            <person name="Sakyi L.B."/>
            <person name="Cui X."/>
            <person name="Yuan T."/>
            <person name="Jiang B."/>
            <person name="Yang W."/>
            <person name="Lam T.T.-Y."/>
            <person name="Chang Q."/>
            <person name="Ding S."/>
            <person name="Wang X."/>
            <person name="Zhu J."/>
            <person name="Ruan X."/>
            <person name="Zhao L."/>
            <person name="Wei J."/>
            <person name="Que T."/>
            <person name="Du C."/>
            <person name="Cheng J."/>
            <person name="Dai P."/>
            <person name="Han X."/>
            <person name="Huang E."/>
            <person name="Gao Y."/>
            <person name="Liu J."/>
            <person name="Shao H."/>
            <person name="Ye R."/>
            <person name="Li L."/>
            <person name="Wei W."/>
            <person name="Wang X."/>
            <person name="Wang C."/>
            <person name="Yang T."/>
            <person name="Huo Q."/>
            <person name="Li W."/>
            <person name="Guo W."/>
            <person name="Chen H."/>
            <person name="Zhou L."/>
            <person name="Ni X."/>
            <person name="Tian J."/>
            <person name="Zhou Y."/>
            <person name="Sheng Y."/>
            <person name="Liu T."/>
            <person name="Pan Y."/>
            <person name="Xia L."/>
            <person name="Li J."/>
            <person name="Zhao F."/>
            <person name="Cao W."/>
        </authorList>
    </citation>
    <scope>NUCLEOTIDE SEQUENCE</scope>
    <source>
        <strain evidence="1">Hyas-2018</strain>
    </source>
</reference>
<organism evidence="1 2">
    <name type="scientific">Hyalomma asiaticum</name>
    <name type="common">Tick</name>
    <dbReference type="NCBI Taxonomy" id="266040"/>
    <lineage>
        <taxon>Eukaryota</taxon>
        <taxon>Metazoa</taxon>
        <taxon>Ecdysozoa</taxon>
        <taxon>Arthropoda</taxon>
        <taxon>Chelicerata</taxon>
        <taxon>Arachnida</taxon>
        <taxon>Acari</taxon>
        <taxon>Parasitiformes</taxon>
        <taxon>Ixodida</taxon>
        <taxon>Ixodoidea</taxon>
        <taxon>Ixodidae</taxon>
        <taxon>Hyalomminae</taxon>
        <taxon>Hyalomma</taxon>
    </lineage>
</organism>
<sequence>MFKDDDEVFALLIVWYYSSANFLEFLGLHLFYRSDASVDIIAVPPTMAASAGVASRKRNGLQSGTYSDIISVYSLSSED</sequence>
<protein>
    <submittedName>
        <fullName evidence="1">Uncharacterized protein</fullName>
    </submittedName>
</protein>
<evidence type="ECO:0000313" key="1">
    <source>
        <dbReference type="EMBL" id="KAH6948217.1"/>
    </source>
</evidence>
<comment type="caution">
    <text evidence="1">The sequence shown here is derived from an EMBL/GenBank/DDBJ whole genome shotgun (WGS) entry which is preliminary data.</text>
</comment>